<organism evidence="1 2">
    <name type="scientific">Symbiodinium microadriaticum</name>
    <name type="common">Dinoflagellate</name>
    <name type="synonym">Zooxanthella microadriatica</name>
    <dbReference type="NCBI Taxonomy" id="2951"/>
    <lineage>
        <taxon>Eukaryota</taxon>
        <taxon>Sar</taxon>
        <taxon>Alveolata</taxon>
        <taxon>Dinophyceae</taxon>
        <taxon>Suessiales</taxon>
        <taxon>Symbiodiniaceae</taxon>
        <taxon>Symbiodinium</taxon>
    </lineage>
</organism>
<evidence type="ECO:0000313" key="2">
    <source>
        <dbReference type="Proteomes" id="UP000186817"/>
    </source>
</evidence>
<reference evidence="1 2" key="1">
    <citation type="submission" date="2016-02" db="EMBL/GenBank/DDBJ databases">
        <title>Genome analysis of coral dinoflagellate symbionts highlights evolutionary adaptations to a symbiotic lifestyle.</title>
        <authorList>
            <person name="Aranda M."/>
            <person name="Li Y."/>
            <person name="Liew Y.J."/>
            <person name="Baumgarten S."/>
            <person name="Simakov O."/>
            <person name="Wilson M."/>
            <person name="Piel J."/>
            <person name="Ashoor H."/>
            <person name="Bougouffa S."/>
            <person name="Bajic V.B."/>
            <person name="Ryu T."/>
            <person name="Ravasi T."/>
            <person name="Bayer T."/>
            <person name="Micklem G."/>
            <person name="Kim H."/>
            <person name="Bhak J."/>
            <person name="Lajeunesse T.C."/>
            <person name="Voolstra C.R."/>
        </authorList>
    </citation>
    <scope>NUCLEOTIDE SEQUENCE [LARGE SCALE GENOMIC DNA]</scope>
    <source>
        <strain evidence="1 2">CCMP2467</strain>
    </source>
</reference>
<keyword evidence="2" id="KW-1185">Reference proteome</keyword>
<dbReference type="EMBL" id="LSRX01004194">
    <property type="protein sequence ID" value="OLP74146.1"/>
    <property type="molecule type" value="Genomic_DNA"/>
</dbReference>
<dbReference type="Proteomes" id="UP000186817">
    <property type="component" value="Unassembled WGS sequence"/>
</dbReference>
<feature type="non-terminal residue" evidence="1">
    <location>
        <position position="54"/>
    </location>
</feature>
<comment type="caution">
    <text evidence="1">The sequence shown here is derived from an EMBL/GenBank/DDBJ whole genome shotgun (WGS) entry which is preliminary data.</text>
</comment>
<accession>A0A1Q9BU06</accession>
<sequence>MNTGSYRSPAWRFVGSPGVQGSWSLSERFLQNHLSFLDALQRHLDQLATTCRYS</sequence>
<name>A0A1Q9BU06_SYMMI</name>
<dbReference type="AlphaFoldDB" id="A0A1Q9BU06"/>
<protein>
    <submittedName>
        <fullName evidence="1">Uncharacterized protein</fullName>
    </submittedName>
</protein>
<gene>
    <name evidence="1" type="ORF">AK812_SmicGene46400</name>
</gene>
<evidence type="ECO:0000313" key="1">
    <source>
        <dbReference type="EMBL" id="OLP74146.1"/>
    </source>
</evidence>
<proteinExistence type="predicted"/>